<dbReference type="RefSeq" id="WP_381501766.1">
    <property type="nucleotide sequence ID" value="NZ_JBHUOM010000007.1"/>
</dbReference>
<sequence>MQVSAPDGKAKPKALVTDELDRNQAFSRRLIQLTGVDVPVSQVGAPINGLVHSAIGYNFADAYGKLVDEREYDVPLGEGVAKRYKLRVLVNNRYNTAKA</sequence>
<gene>
    <name evidence="1" type="ORF">ACFS25_13935</name>
</gene>
<evidence type="ECO:0000313" key="1">
    <source>
        <dbReference type="EMBL" id="MFD2934891.1"/>
    </source>
</evidence>
<evidence type="ECO:0000313" key="2">
    <source>
        <dbReference type="Proteomes" id="UP001597512"/>
    </source>
</evidence>
<organism evidence="1 2">
    <name type="scientific">Spirosoma flavum</name>
    <dbReference type="NCBI Taxonomy" id="2048557"/>
    <lineage>
        <taxon>Bacteria</taxon>
        <taxon>Pseudomonadati</taxon>
        <taxon>Bacteroidota</taxon>
        <taxon>Cytophagia</taxon>
        <taxon>Cytophagales</taxon>
        <taxon>Cytophagaceae</taxon>
        <taxon>Spirosoma</taxon>
    </lineage>
</organism>
<proteinExistence type="predicted"/>
<dbReference type="Proteomes" id="UP001597512">
    <property type="component" value="Unassembled WGS sequence"/>
</dbReference>
<dbReference type="EMBL" id="JBHUOM010000007">
    <property type="protein sequence ID" value="MFD2934891.1"/>
    <property type="molecule type" value="Genomic_DNA"/>
</dbReference>
<keyword evidence="2" id="KW-1185">Reference proteome</keyword>
<accession>A0ABW6AHB5</accession>
<reference evidence="2" key="1">
    <citation type="journal article" date="2019" name="Int. J. Syst. Evol. Microbiol.">
        <title>The Global Catalogue of Microorganisms (GCM) 10K type strain sequencing project: providing services to taxonomists for standard genome sequencing and annotation.</title>
        <authorList>
            <consortium name="The Broad Institute Genomics Platform"/>
            <consortium name="The Broad Institute Genome Sequencing Center for Infectious Disease"/>
            <person name="Wu L."/>
            <person name="Ma J."/>
        </authorList>
    </citation>
    <scope>NUCLEOTIDE SEQUENCE [LARGE SCALE GENOMIC DNA]</scope>
    <source>
        <strain evidence="2">KCTC 52490</strain>
    </source>
</reference>
<name>A0ABW6AHB5_9BACT</name>
<comment type="caution">
    <text evidence="1">The sequence shown here is derived from an EMBL/GenBank/DDBJ whole genome shotgun (WGS) entry which is preliminary data.</text>
</comment>
<protein>
    <submittedName>
        <fullName evidence="1">Uncharacterized protein</fullName>
    </submittedName>
</protein>